<dbReference type="OrthoDB" id="5019413at2"/>
<reference evidence="1 2" key="1">
    <citation type="submission" date="2019-01" db="EMBL/GenBank/DDBJ databases">
        <title>Novel species of Nocardioides.</title>
        <authorList>
            <person name="Liu Q."/>
            <person name="Xin Y.-H."/>
        </authorList>
    </citation>
    <scope>NUCLEOTIDE SEQUENCE [LARGE SCALE GENOMIC DNA]</scope>
    <source>
        <strain evidence="1 2">CGMCC 4.6882</strain>
    </source>
</reference>
<keyword evidence="1" id="KW-0808">Transferase</keyword>
<dbReference type="EMBL" id="SDWT01000001">
    <property type="protein sequence ID" value="RYB93111.1"/>
    <property type="molecule type" value="Genomic_DNA"/>
</dbReference>
<protein>
    <submittedName>
        <fullName evidence="1">Nucleoside kinase</fullName>
    </submittedName>
</protein>
<name>A0A4Q2RVB0_9ACTN</name>
<evidence type="ECO:0000313" key="1">
    <source>
        <dbReference type="EMBL" id="RYB93111.1"/>
    </source>
</evidence>
<dbReference type="AlphaFoldDB" id="A0A4Q2RVB0"/>
<evidence type="ECO:0000313" key="2">
    <source>
        <dbReference type="Proteomes" id="UP000294071"/>
    </source>
</evidence>
<sequence length="167" mass="18012">MGALNFLVEGVTGTGKTSVCHELRRRGYDAVNGDTDLAIRLSPGLVPTSAEDVHGNHGWDATLVRSLAADRAARFTFFCGGSRNSASFLDVFDAVFVLEIDRATLLRRLDARADDDWGSTPEQRDLVLRLHATGDDVPPGMAIDATAPLETVVDELLTAAKAFADRR</sequence>
<dbReference type="InterPro" id="IPR027417">
    <property type="entry name" value="P-loop_NTPase"/>
</dbReference>
<organism evidence="1 2">
    <name type="scientific">Nocardioides oleivorans</name>
    <dbReference type="NCBI Taxonomy" id="273676"/>
    <lineage>
        <taxon>Bacteria</taxon>
        <taxon>Bacillati</taxon>
        <taxon>Actinomycetota</taxon>
        <taxon>Actinomycetes</taxon>
        <taxon>Propionibacteriales</taxon>
        <taxon>Nocardioidaceae</taxon>
        <taxon>Nocardioides</taxon>
    </lineage>
</organism>
<dbReference type="SUPFAM" id="SSF52540">
    <property type="entry name" value="P-loop containing nucleoside triphosphate hydrolases"/>
    <property type="match status" value="1"/>
</dbReference>
<proteinExistence type="predicted"/>
<dbReference type="Proteomes" id="UP000294071">
    <property type="component" value="Unassembled WGS sequence"/>
</dbReference>
<keyword evidence="1" id="KW-0418">Kinase</keyword>
<dbReference type="Gene3D" id="3.40.50.300">
    <property type="entry name" value="P-loop containing nucleotide triphosphate hydrolases"/>
    <property type="match status" value="1"/>
</dbReference>
<keyword evidence="2" id="KW-1185">Reference proteome</keyword>
<gene>
    <name evidence="1" type="ORF">EUA93_01315</name>
</gene>
<comment type="caution">
    <text evidence="1">The sequence shown here is derived from an EMBL/GenBank/DDBJ whole genome shotgun (WGS) entry which is preliminary data.</text>
</comment>
<dbReference type="RefSeq" id="WP_129398059.1">
    <property type="nucleotide sequence ID" value="NZ_SDWT01000001.1"/>
</dbReference>
<dbReference type="GO" id="GO:0016301">
    <property type="term" value="F:kinase activity"/>
    <property type="evidence" value="ECO:0007669"/>
    <property type="project" value="UniProtKB-KW"/>
</dbReference>
<accession>A0A4Q2RVB0</accession>